<dbReference type="PANTHER" id="PTHR43047">
    <property type="entry name" value="TWO-COMPONENT HISTIDINE PROTEIN KINASE"/>
    <property type="match status" value="1"/>
</dbReference>
<reference evidence="15 16" key="1">
    <citation type="journal article" date="2000" name="Nucleic Acids Res.">
        <title>Complete genome sequence of the alkaliphilic bacterium Bacillus halodurans and genomic sequence comparison with Bacillus subtilis.</title>
        <authorList>
            <person name="Takami H."/>
            <person name="Nakasone K."/>
            <person name="Takaki Y."/>
            <person name="Maeno G."/>
            <person name="Sasaki R."/>
            <person name="Masui N."/>
            <person name="Fuji F."/>
            <person name="Hirama C."/>
            <person name="Nakamura Y."/>
            <person name="Ogasawara N."/>
            <person name="Kuhara S."/>
            <person name="Horikoshi K."/>
        </authorList>
    </citation>
    <scope>NUCLEOTIDE SEQUENCE [LARGE SCALE GENOMIC DNA]</scope>
    <source>
        <strain evidence="16">ATCC BAA-125 / DSM 18197 / FERM 7344 / JCM 9153 / C-125</strain>
    </source>
</reference>
<evidence type="ECO:0000256" key="9">
    <source>
        <dbReference type="ARBA" id="ARBA00022840"/>
    </source>
</evidence>
<protein>
    <recommendedName>
        <fullName evidence="3">histidine kinase</fullName>
        <ecNumber evidence="3">2.7.13.3</ecNumber>
    </recommendedName>
</protein>
<dbReference type="InterPro" id="IPR001789">
    <property type="entry name" value="Sig_transdc_resp-reg_receiver"/>
</dbReference>
<dbReference type="InterPro" id="IPR003594">
    <property type="entry name" value="HATPase_dom"/>
</dbReference>
<dbReference type="AlphaFoldDB" id="Q9KCM3"/>
<dbReference type="PIR" id="C83843">
    <property type="entry name" value="C83843"/>
</dbReference>
<evidence type="ECO:0000256" key="2">
    <source>
        <dbReference type="ARBA" id="ARBA00004236"/>
    </source>
</evidence>
<dbReference type="SUPFAM" id="SSF47384">
    <property type="entry name" value="Homodimeric domain of signal transducing histidine kinase"/>
    <property type="match status" value="1"/>
</dbReference>
<dbReference type="Pfam" id="PF06580">
    <property type="entry name" value="His_kinase"/>
    <property type="match status" value="1"/>
</dbReference>
<dbReference type="SUPFAM" id="SSF55874">
    <property type="entry name" value="ATPase domain of HSP90 chaperone/DNA topoisomerase II/histidine kinase"/>
    <property type="match status" value="2"/>
</dbReference>
<dbReference type="PANTHER" id="PTHR43047:SF72">
    <property type="entry name" value="OSMOSENSING HISTIDINE PROTEIN KINASE SLN1"/>
    <property type="match status" value="1"/>
</dbReference>
<keyword evidence="4" id="KW-1003">Cell membrane</keyword>
<evidence type="ECO:0000256" key="6">
    <source>
        <dbReference type="ARBA" id="ARBA00022679"/>
    </source>
</evidence>
<evidence type="ECO:0000256" key="10">
    <source>
        <dbReference type="ARBA" id="ARBA00023012"/>
    </source>
</evidence>
<dbReference type="GO" id="GO:0009927">
    <property type="term" value="F:histidine phosphotransfer kinase activity"/>
    <property type="evidence" value="ECO:0007669"/>
    <property type="project" value="TreeGrafter"/>
</dbReference>
<keyword evidence="16" id="KW-1185">Reference proteome</keyword>
<accession>Q9KCM3</accession>
<keyword evidence="5 12" id="KW-0597">Phosphoprotein</keyword>
<dbReference type="PROSITE" id="PS50110">
    <property type="entry name" value="RESPONSE_REGULATORY"/>
    <property type="match status" value="1"/>
</dbReference>
<dbReference type="eggNOG" id="COG0745">
    <property type="taxonomic scope" value="Bacteria"/>
</dbReference>
<dbReference type="KEGG" id="bha:BH1547"/>
<evidence type="ECO:0000256" key="11">
    <source>
        <dbReference type="ARBA" id="ARBA00023136"/>
    </source>
</evidence>
<dbReference type="SMART" id="SM00388">
    <property type="entry name" value="HisKA"/>
    <property type="match status" value="1"/>
</dbReference>
<feature type="domain" description="Histidine kinase" evidence="13">
    <location>
        <begin position="75"/>
        <end position="293"/>
    </location>
</feature>
<evidence type="ECO:0000313" key="15">
    <source>
        <dbReference type="EMBL" id="BAB05266.1"/>
    </source>
</evidence>
<dbReference type="SMART" id="SM00448">
    <property type="entry name" value="REC"/>
    <property type="match status" value="1"/>
</dbReference>
<evidence type="ECO:0000256" key="4">
    <source>
        <dbReference type="ARBA" id="ARBA00022475"/>
    </source>
</evidence>
<dbReference type="InterPro" id="IPR004358">
    <property type="entry name" value="Sig_transdc_His_kin-like_C"/>
</dbReference>
<feature type="modified residue" description="4-aspartylphosphate" evidence="12">
    <location>
        <position position="380"/>
    </location>
</feature>
<evidence type="ECO:0000256" key="1">
    <source>
        <dbReference type="ARBA" id="ARBA00000085"/>
    </source>
</evidence>
<dbReference type="CDD" id="cd16922">
    <property type="entry name" value="HATPase_EvgS-ArcB-TorS-like"/>
    <property type="match status" value="1"/>
</dbReference>
<dbReference type="InterPro" id="IPR010559">
    <property type="entry name" value="Sig_transdc_His_kin_internal"/>
</dbReference>
<gene>
    <name evidence="15" type="ordered locus">BH1547</name>
</gene>
<dbReference type="SMART" id="SM00387">
    <property type="entry name" value="HATPase_c"/>
    <property type="match status" value="2"/>
</dbReference>
<dbReference type="PRINTS" id="PR00344">
    <property type="entry name" value="BCTRLSENSOR"/>
</dbReference>
<dbReference type="SUPFAM" id="SSF52172">
    <property type="entry name" value="CheY-like"/>
    <property type="match status" value="1"/>
</dbReference>
<dbReference type="EMBL" id="BA000004">
    <property type="protein sequence ID" value="BAB05266.1"/>
    <property type="molecule type" value="Genomic_DNA"/>
</dbReference>
<evidence type="ECO:0000313" key="16">
    <source>
        <dbReference type="Proteomes" id="UP000001258"/>
    </source>
</evidence>
<dbReference type="InterPro" id="IPR036890">
    <property type="entry name" value="HATPase_C_sf"/>
</dbReference>
<evidence type="ECO:0000259" key="13">
    <source>
        <dbReference type="PROSITE" id="PS50109"/>
    </source>
</evidence>
<dbReference type="OrthoDB" id="9809348at2"/>
<dbReference type="EC" id="2.7.13.3" evidence="3"/>
<dbReference type="InterPro" id="IPR011006">
    <property type="entry name" value="CheY-like_superfamily"/>
</dbReference>
<dbReference type="Gene3D" id="3.30.565.10">
    <property type="entry name" value="Histidine kinase-like ATPase, C-terminal domain"/>
    <property type="match status" value="2"/>
</dbReference>
<evidence type="ECO:0000256" key="8">
    <source>
        <dbReference type="ARBA" id="ARBA00022777"/>
    </source>
</evidence>
<feature type="domain" description="Response regulatory" evidence="14">
    <location>
        <begin position="331"/>
        <end position="447"/>
    </location>
</feature>
<feature type="domain" description="Histidine kinase" evidence="13">
    <location>
        <begin position="558"/>
        <end position="656"/>
    </location>
</feature>
<sequence length="661" mass="74906">MLLLSLIALTSNFCWWGFFVVTGIKVLFYPFDLIISTTCFAAVWFRRYFTIQRKTDKLVDQLKRANKTKDDFLANTSHELRNPLHSILNLSEGILEREKRSLNEKSVADLKIVLSVGRRMSFMLNDLLDAMSLKENTPRLMLQHLSIHTIANGVLEMFRFMVEGKPIRLNNQIPENIPNVLADESRVIQILFNLVHNAVKFTREGEISLEAYVKDDRVYIAIRDTGIGMDKDALKRVFDPYEQVRSEETMVEGGFGLGLSISQKLVELHGGILTVRSTPGQGSVFTFSLQISKQTGLADDNHLLVQSDRENELAAATLSKPTISPVAYRPRILVVDDEPVNLKVIASILANEAYEVKTVISGEEAIAVLDTKEWDLVVADVMMPKMSGYELTKNIRQRFTLTELPILLITARSRPEDIENGFRAGANDYLTKPVNLLELRARIKALTEAKQSIRDQLRMEGAWLQAQIQPHFLFNTLNAILALSEIDIKRMQKLLEVFADFLKNKFTFTNLDELAPIEIELSTVQSYLYIEKERFAQRLNVRWEVEDCKALMIPLFTIQPLVENAVKHGLNRSSGGEITIKIKNEDTYVKVTVTDNGVGMDENIVQHLLTERPSARSGIGLRNTDMRLKRHYGKGLHIESKLGVGTSVSFLVQKQMVQADV</sequence>
<dbReference type="RefSeq" id="WP_010897711.1">
    <property type="nucleotide sequence ID" value="NC_002570.2"/>
</dbReference>
<keyword evidence="7" id="KW-0547">Nucleotide-binding</keyword>
<dbReference type="InterPro" id="IPR003661">
    <property type="entry name" value="HisK_dim/P_dom"/>
</dbReference>
<dbReference type="eggNOG" id="COG2972">
    <property type="taxonomic scope" value="Bacteria"/>
</dbReference>
<dbReference type="FunFam" id="3.30.565.10:FF:000023">
    <property type="entry name" value="PAS domain-containing sensor histidine kinase"/>
    <property type="match status" value="1"/>
</dbReference>
<evidence type="ECO:0000256" key="12">
    <source>
        <dbReference type="PROSITE-ProRule" id="PRU00169"/>
    </source>
</evidence>
<dbReference type="InterPro" id="IPR036097">
    <property type="entry name" value="HisK_dim/P_sf"/>
</dbReference>
<evidence type="ECO:0000256" key="5">
    <source>
        <dbReference type="ARBA" id="ARBA00022553"/>
    </source>
</evidence>
<dbReference type="eggNOG" id="COG4251">
    <property type="taxonomic scope" value="Bacteria"/>
</dbReference>
<comment type="catalytic activity">
    <reaction evidence="1">
        <text>ATP + protein L-histidine = ADP + protein N-phospho-L-histidine.</text>
        <dbReference type="EC" id="2.7.13.3"/>
    </reaction>
</comment>
<dbReference type="GO" id="GO:0005886">
    <property type="term" value="C:plasma membrane"/>
    <property type="evidence" value="ECO:0007669"/>
    <property type="project" value="UniProtKB-SubCell"/>
</dbReference>
<name>Q9KCM3_HALH5</name>
<dbReference type="Pfam" id="PF02518">
    <property type="entry name" value="HATPase_c"/>
    <property type="match status" value="2"/>
</dbReference>
<keyword evidence="10" id="KW-0902">Two-component regulatory system</keyword>
<keyword evidence="11" id="KW-0472">Membrane</keyword>
<evidence type="ECO:0000259" key="14">
    <source>
        <dbReference type="PROSITE" id="PS50110"/>
    </source>
</evidence>
<organism evidence="15 16">
    <name type="scientific">Halalkalibacterium halodurans (strain ATCC BAA-125 / DSM 18197 / FERM 7344 / JCM 9153 / C-125)</name>
    <name type="common">Bacillus halodurans</name>
    <dbReference type="NCBI Taxonomy" id="272558"/>
    <lineage>
        <taxon>Bacteria</taxon>
        <taxon>Bacillati</taxon>
        <taxon>Bacillota</taxon>
        <taxon>Bacilli</taxon>
        <taxon>Bacillales</taxon>
        <taxon>Bacillaceae</taxon>
        <taxon>Halalkalibacterium (ex Joshi et al. 2022)</taxon>
    </lineage>
</organism>
<dbReference type="CDD" id="cd17574">
    <property type="entry name" value="REC_OmpR"/>
    <property type="match status" value="1"/>
</dbReference>
<comment type="subcellular location">
    <subcellularLocation>
        <location evidence="2">Cell membrane</location>
    </subcellularLocation>
</comment>
<dbReference type="GO" id="GO:0005524">
    <property type="term" value="F:ATP binding"/>
    <property type="evidence" value="ECO:0007669"/>
    <property type="project" value="UniProtKB-KW"/>
</dbReference>
<dbReference type="Gene3D" id="1.10.287.130">
    <property type="match status" value="1"/>
</dbReference>
<dbReference type="STRING" id="272558.gene:10727445"/>
<dbReference type="CDD" id="cd00082">
    <property type="entry name" value="HisKA"/>
    <property type="match status" value="1"/>
</dbReference>
<evidence type="ECO:0000256" key="7">
    <source>
        <dbReference type="ARBA" id="ARBA00022741"/>
    </source>
</evidence>
<evidence type="ECO:0000256" key="3">
    <source>
        <dbReference type="ARBA" id="ARBA00012438"/>
    </source>
</evidence>
<dbReference type="Pfam" id="PF00072">
    <property type="entry name" value="Response_reg"/>
    <property type="match status" value="1"/>
</dbReference>
<dbReference type="PROSITE" id="PS50109">
    <property type="entry name" value="HIS_KIN"/>
    <property type="match status" value="2"/>
</dbReference>
<keyword evidence="8" id="KW-0418">Kinase</keyword>
<dbReference type="GO" id="GO:0000155">
    <property type="term" value="F:phosphorelay sensor kinase activity"/>
    <property type="evidence" value="ECO:0007669"/>
    <property type="project" value="InterPro"/>
</dbReference>
<proteinExistence type="predicted"/>
<keyword evidence="6" id="KW-0808">Transferase</keyword>
<dbReference type="Pfam" id="PF00512">
    <property type="entry name" value="HisKA"/>
    <property type="match status" value="1"/>
</dbReference>
<dbReference type="Gene3D" id="3.40.50.2300">
    <property type="match status" value="1"/>
</dbReference>
<dbReference type="InterPro" id="IPR005467">
    <property type="entry name" value="His_kinase_dom"/>
</dbReference>
<dbReference type="HOGENOM" id="CLU_392666_0_0_9"/>
<dbReference type="Proteomes" id="UP000001258">
    <property type="component" value="Chromosome"/>
</dbReference>
<keyword evidence="9" id="KW-0067">ATP-binding</keyword>